<evidence type="ECO:0000256" key="5">
    <source>
        <dbReference type="ARBA" id="ARBA00022989"/>
    </source>
</evidence>
<dbReference type="PROSITE" id="PS50102">
    <property type="entry name" value="RRM"/>
    <property type="match status" value="2"/>
</dbReference>
<evidence type="ECO:0000256" key="9">
    <source>
        <dbReference type="SAM" id="Phobius"/>
    </source>
</evidence>
<feature type="transmembrane region" description="Helical" evidence="9">
    <location>
        <begin position="1529"/>
        <end position="1550"/>
    </location>
</feature>
<keyword evidence="5 9" id="KW-1133">Transmembrane helix</keyword>
<dbReference type="Gene3D" id="1.25.40.10">
    <property type="entry name" value="Tetratricopeptide repeat domain"/>
    <property type="match status" value="1"/>
</dbReference>
<evidence type="ECO:0000256" key="6">
    <source>
        <dbReference type="ARBA" id="ARBA00023136"/>
    </source>
</evidence>
<dbReference type="CDD" id="cd06174">
    <property type="entry name" value="MFS"/>
    <property type="match status" value="1"/>
</dbReference>
<evidence type="ECO:0000256" key="1">
    <source>
        <dbReference type="ARBA" id="ARBA00004141"/>
    </source>
</evidence>
<evidence type="ECO:0000313" key="11">
    <source>
        <dbReference type="EMBL" id="PJF16745.1"/>
    </source>
</evidence>
<feature type="transmembrane region" description="Helical" evidence="9">
    <location>
        <begin position="1254"/>
        <end position="1272"/>
    </location>
</feature>
<keyword evidence="4 9" id="KW-0812">Transmembrane</keyword>
<dbReference type="InterPro" id="IPR011990">
    <property type="entry name" value="TPR-like_helical_dom_sf"/>
</dbReference>
<gene>
    <name evidence="11" type="ORF">PSACC_03453</name>
</gene>
<keyword evidence="6 9" id="KW-0472">Membrane</keyword>
<evidence type="ECO:0000256" key="4">
    <source>
        <dbReference type="ARBA" id="ARBA00022692"/>
    </source>
</evidence>
<evidence type="ECO:0000259" key="10">
    <source>
        <dbReference type="PROSITE" id="PS50102"/>
    </source>
</evidence>
<comment type="similarity">
    <text evidence="2">Belongs to the SLC43A transporter (TC 2.A.1.44) family.</text>
</comment>
<feature type="domain" description="RRM" evidence="10">
    <location>
        <begin position="527"/>
        <end position="603"/>
    </location>
</feature>
<accession>A0A2H9TG97</accession>
<evidence type="ECO:0000256" key="8">
    <source>
        <dbReference type="SAM" id="MobiDB-lite"/>
    </source>
</evidence>
<dbReference type="Gene3D" id="3.30.70.330">
    <property type="match status" value="2"/>
</dbReference>
<feature type="domain" description="RRM" evidence="10">
    <location>
        <begin position="431"/>
        <end position="509"/>
    </location>
</feature>
<dbReference type="SUPFAM" id="SSF50494">
    <property type="entry name" value="Trypsin-like serine proteases"/>
    <property type="match status" value="1"/>
</dbReference>
<comment type="subcellular location">
    <subcellularLocation>
        <location evidence="1">Membrane</location>
        <topology evidence="1">Multi-pass membrane protein</topology>
    </subcellularLocation>
</comment>
<dbReference type="Pfam" id="PF00076">
    <property type="entry name" value="RRM_1"/>
    <property type="match status" value="1"/>
</dbReference>
<name>A0A2H9TG97_9FUNG</name>
<keyword evidence="12" id="KW-1185">Reference proteome</keyword>
<dbReference type="InterPro" id="IPR000504">
    <property type="entry name" value="RRM_dom"/>
</dbReference>
<protein>
    <recommendedName>
        <fullName evidence="10">RRM domain-containing protein</fullName>
    </recommendedName>
</protein>
<reference evidence="11 12" key="1">
    <citation type="submission" date="2016-10" db="EMBL/GenBank/DDBJ databases">
        <title>The genome of Paramicrosporidium saccamoebae is the missing link in understanding Cryptomycota and Microsporidia evolution.</title>
        <authorList>
            <person name="Quandt C.A."/>
            <person name="Beaudet D."/>
            <person name="Corsaro D."/>
            <person name="Michel R."/>
            <person name="Corradi N."/>
            <person name="James T."/>
        </authorList>
    </citation>
    <scope>NUCLEOTIDE SEQUENCE [LARGE SCALE GENOMIC DNA]</scope>
    <source>
        <strain evidence="11 12">KSL3</strain>
    </source>
</reference>
<dbReference type="Gene3D" id="2.40.10.10">
    <property type="entry name" value="Trypsin-like serine proteases"/>
    <property type="match status" value="2"/>
</dbReference>
<dbReference type="InterPro" id="IPR009003">
    <property type="entry name" value="Peptidase_S1_PA"/>
</dbReference>
<evidence type="ECO:0000313" key="12">
    <source>
        <dbReference type="Proteomes" id="UP000240830"/>
    </source>
</evidence>
<dbReference type="PANTHER" id="PTHR20772:SF2">
    <property type="entry name" value="PROTEIN FMP42"/>
    <property type="match status" value="1"/>
</dbReference>
<feature type="transmembrane region" description="Helical" evidence="9">
    <location>
        <begin position="1497"/>
        <end position="1517"/>
    </location>
</feature>
<dbReference type="Gene3D" id="1.20.1250.20">
    <property type="entry name" value="MFS general substrate transporter like domains"/>
    <property type="match status" value="1"/>
</dbReference>
<dbReference type="OrthoDB" id="2333706at2759"/>
<evidence type="ECO:0000256" key="2">
    <source>
        <dbReference type="ARBA" id="ARBA00006595"/>
    </source>
</evidence>
<keyword evidence="3" id="KW-0813">Transport</keyword>
<dbReference type="Pfam" id="PF13365">
    <property type="entry name" value="Trypsin_2"/>
    <property type="match status" value="1"/>
</dbReference>
<feature type="region of interest" description="Disordered" evidence="8">
    <location>
        <begin position="402"/>
        <end position="428"/>
    </location>
</feature>
<comment type="caution">
    <text evidence="11">The sequence shown here is derived from an EMBL/GenBank/DDBJ whole genome shotgun (WGS) entry which is preliminary data.</text>
</comment>
<dbReference type="SMART" id="SM00360">
    <property type="entry name" value="RRM"/>
    <property type="match status" value="2"/>
</dbReference>
<dbReference type="InterPro" id="IPR052599">
    <property type="entry name" value="SLC43A_AATransporter"/>
</dbReference>
<proteinExistence type="inferred from homology"/>
<evidence type="ECO:0000256" key="3">
    <source>
        <dbReference type="ARBA" id="ARBA00022448"/>
    </source>
</evidence>
<keyword evidence="7" id="KW-0694">RNA-binding</keyword>
<organism evidence="11 12">
    <name type="scientific">Paramicrosporidium saccamoebae</name>
    <dbReference type="NCBI Taxonomy" id="1246581"/>
    <lineage>
        <taxon>Eukaryota</taxon>
        <taxon>Fungi</taxon>
        <taxon>Fungi incertae sedis</taxon>
        <taxon>Cryptomycota</taxon>
        <taxon>Cryptomycota incertae sedis</taxon>
        <taxon>Paramicrosporidium</taxon>
    </lineage>
</organism>
<feature type="transmembrane region" description="Helical" evidence="9">
    <location>
        <begin position="1146"/>
        <end position="1169"/>
    </location>
</feature>
<evidence type="ECO:0000256" key="7">
    <source>
        <dbReference type="PROSITE-ProRule" id="PRU00176"/>
    </source>
</evidence>
<feature type="transmembrane region" description="Helical" evidence="9">
    <location>
        <begin position="1198"/>
        <end position="1218"/>
    </location>
</feature>
<dbReference type="Proteomes" id="UP000240830">
    <property type="component" value="Unassembled WGS sequence"/>
</dbReference>
<dbReference type="InterPro" id="IPR035979">
    <property type="entry name" value="RBD_domain_sf"/>
</dbReference>
<feature type="transmembrane region" description="Helical" evidence="9">
    <location>
        <begin position="1230"/>
        <end position="1247"/>
    </location>
</feature>
<dbReference type="InterPro" id="IPR043504">
    <property type="entry name" value="Peptidase_S1_PA_chymotrypsin"/>
</dbReference>
<dbReference type="SUPFAM" id="SSF54928">
    <property type="entry name" value="RNA-binding domain, RBD"/>
    <property type="match status" value="2"/>
</dbReference>
<dbReference type="InterPro" id="IPR036259">
    <property type="entry name" value="MFS_trans_sf"/>
</dbReference>
<dbReference type="SUPFAM" id="SSF48452">
    <property type="entry name" value="TPR-like"/>
    <property type="match status" value="1"/>
</dbReference>
<feature type="transmembrane region" description="Helical" evidence="9">
    <location>
        <begin position="1284"/>
        <end position="1310"/>
    </location>
</feature>
<feature type="transmembrane region" description="Helical" evidence="9">
    <location>
        <begin position="1370"/>
        <end position="1391"/>
    </location>
</feature>
<sequence length="1553" mass="174297">MNVTATETLLIAYRQLGDLESLAGAWNHLQSITALTAQQWLARMEDGCVERPDTADVQVWKRYLEIRGPTVLEEAREACRWHLGEGWKLWTELSQIPPIDVPYTCCNDESDLAEMAQQVRSWEEQLATTKGSWESFKTYLGGVDNLNLPTESIFEIKKTILQRALDTEGLLHNEVVWLEYLDLVSFQRPDLYGLIVRMAMNTCRQSIKLRTQALLLAESTGMWTTVEQALAVSLRGYDPTTFDELVQLHLSYCVAARRLLWIADPGAARKVFQEVTDTLNRLGSDSKIQSYWMRLEYLSGNVKMGRVLREQLSKMSGNDLRWWLGATYLEISAREYDEARSLFKEALAVIPPESTSRLLGEWEQLELQNGTLESWLDFVHISKQYARDEKIFDRPMPKRRMEEPLEKRRKVSPIEPTPAVPSTEPEYDPKTTVFLSNLTFKAKEPEIRSFLGQLVGTEPTLVVISRDKSGKSRGLAHVVFSSEMLVQKTIAQDRALFMGRPLFVSEYQAVPKTERRRIEYQTGRDPKVLFVSHLAEVTTKEDIDALFAGLDGFKASRLVVTKAGHFKGAAYVEFDDESLASRALAMDGTELRDSRIRVQISDPEMAKSRAARLQMVPRAVQARLVVVLSVVGSTWAQVQTVGTFPHTTFASLGVNGRHAYSLPPMDNARILAREMVARQRGGTKPYKFGEAVDFELDIKRDGEWSIDDSGTARVWRAVIQSPGASSLSVLFRKFFLPPGSEFYVIGQNMTLGAFTGRLNNKADLAFSTSPVTGDAIVLEYWEAINDLFDREAIKTESESASLVVSGIVHGFRKSPTHLRDSGSCNIDVACPLGNKYRDLINSVGIFITDSGQRFCTGAVLNNPRQDGRQLFLTANHCIFQDVSRFIVGFNYQFKTCVSGGASFPGEMPMNTVQGMRLLGKWDKSDFALLEILENIPDSYNVFYAGWSRDRIAPANVTGIHHPSGDVKKISHYSGQTTPGTWLEMPNKYHWVIPAWTYGITEPGSSGSPLFDSRGRVVGHLHGGQSSCDTPDMFDMYGALAYDWETGPSESSRVKQFFDPDNRRVRAMGGSYYTSSKKGPAKEAVVKQTPPTNDDEIEYEAKDYIFRMSCVLCVFRVFQIFRASIQSCMRDEAKAAALHPWTLWQRVVMVLTAFFVSASMSGVTTGHLAFREVLLMTQDYLCTNEGEMHRGTSCYRHELLLNGVFFLSTLVVKVLALPMGVVLDTYGPRTTSMLGCVVFAVGCLLLAASDLRLGWLHHLGYCVMAVGGVWVYVPTLQLCRILPELSGLMMAVMTSAFDASAVVFYVIGLIYKKLGGLLSLHHILAAYTVVPIIGFVLVTSFYPDGNIPVTVRKNEGLSSKSIRNTLGSLDFWIVAFFTGISTSRFTHFLATFNIQLARTELSWTFQRSLLDGFQTFLPLGGLISMTAVGQLLHSFPLSVNMFLLWVSIVLLWEPLMNSRAHDMQAASVLLCSLLRPFYYAVHNQLCERLFGNGRLGHTYGLVLLISALINISLAYIIYDSDQLRCWLTVQLWRAVNLGSKLSILLPIYLYYRRL</sequence>
<dbReference type="GO" id="GO:0016020">
    <property type="term" value="C:membrane"/>
    <property type="evidence" value="ECO:0007669"/>
    <property type="project" value="UniProtKB-SubCell"/>
</dbReference>
<dbReference type="PANTHER" id="PTHR20772">
    <property type="entry name" value="PROTEIN FMP42"/>
    <property type="match status" value="1"/>
</dbReference>
<feature type="transmembrane region" description="Helical" evidence="9">
    <location>
        <begin position="1437"/>
        <end position="1454"/>
    </location>
</feature>
<dbReference type="InterPro" id="IPR012677">
    <property type="entry name" value="Nucleotide-bd_a/b_plait_sf"/>
</dbReference>
<dbReference type="EMBL" id="MTSL01000208">
    <property type="protein sequence ID" value="PJF16745.1"/>
    <property type="molecule type" value="Genomic_DNA"/>
</dbReference>
<dbReference type="GO" id="GO:0003723">
    <property type="term" value="F:RNA binding"/>
    <property type="evidence" value="ECO:0007669"/>
    <property type="project" value="UniProtKB-UniRule"/>
</dbReference>
<dbReference type="SUPFAM" id="SSF103473">
    <property type="entry name" value="MFS general substrate transporter"/>
    <property type="match status" value="1"/>
</dbReference>
<feature type="transmembrane region" description="Helical" evidence="9">
    <location>
        <begin position="1322"/>
        <end position="1341"/>
    </location>
</feature>